<dbReference type="CDD" id="cd01949">
    <property type="entry name" value="GGDEF"/>
    <property type="match status" value="1"/>
</dbReference>
<dbReference type="PROSITE" id="PS50883">
    <property type="entry name" value="EAL"/>
    <property type="match status" value="1"/>
</dbReference>
<dbReference type="PANTHER" id="PTHR33121">
    <property type="entry name" value="CYCLIC DI-GMP PHOSPHODIESTERASE PDEF"/>
    <property type="match status" value="1"/>
</dbReference>
<dbReference type="Proteomes" id="UP000288587">
    <property type="component" value="Unassembled WGS sequence"/>
</dbReference>
<dbReference type="Pfam" id="PF00563">
    <property type="entry name" value="EAL"/>
    <property type="match status" value="1"/>
</dbReference>
<sequence length="1008" mass="109532">MDRVTSRDPSPPRASGALRLVDRWATSIRITHEFSRLDRALFWLAVVGIPAALLAISLGAWLRWAPTQAPESPHPVAFRVLPDAQGQWDWAAAAARLPGQAAAQQHLDTHLSTAPHWLSFPLGTSAQRWSLPSRHATEWACWLAPQGQRLGHATRTASQGEIAPFNAGFVLNTPPGEAGRTALCRVRAEGPARLTVEALDDGAWLQGLQRFERHAGLVDGGLMILAGFLALAALINRNVTYLLFAAWMVLNLRMAALSGGWDVQWLGHRIPAEWLTPLRHATVAAFFLCTYALFRRFFAQELARVRHPRVLAAAGLVAALNTGLAAVLPFEAYLKATWVLAPLGIALLVGLLARILWVTRSRVALWWAAAIGVTLAASLHEVVAAAWGYKALIGHFNHVTSALLASLLAVAAVAQQIKQERVARREAKAKLLQTYDAMPLGLFTVARDGTWLAANPAMHVLMGEPPLDLGHERWAARLGDASWQRLIDATAAGEAIEFSVPTPGPESDAARLMARATWAGDVLEGSLQDVTERAKATERLRFLAEHDSLTQVLNRRGIQRALEQALADLRAGEHLCIAYLDLDRFKLINDLYGHPAGDEVLLQVCQRVQGLLSPGMTFGRVGGDEFLLLMPQLPVDLAALLCQGMTTAIGQEVYRVGERAFQVGGSVGLAEIAAGTSAKDAIATADRACRAAKRGTPLGLVVYEHDASDFAEHHAEMALVQRLATRQPLTGLFVEMQPIMSLSQPRGSLNFEVLLRMQDADGQRVPVGRLIQAAEQTGRMGEVDRWVLAHVLGWLRQHEAQLTRTQFVCMNLSGSSLNDERFLEDAFALLKGHLDVAHHLCLEVTESVALHDLANTRRFIHQVRQTGAKVALDDFGAGYTSFSYLAELPADLLKIDGSFIVHMNQHPAHISIVEAVVSLAHNLGMKTVAEWAEDAATVETLAEIGVDYVQGYAIAKPMAPERLVQHASCADFLSSDEMRQLARRLETLGRTPDLVVGAAPSPVGGGGH</sequence>
<dbReference type="InterPro" id="IPR000160">
    <property type="entry name" value="GGDEF_dom"/>
</dbReference>
<keyword evidence="1" id="KW-0812">Transmembrane</keyword>
<evidence type="ECO:0000256" key="1">
    <source>
        <dbReference type="SAM" id="Phobius"/>
    </source>
</evidence>
<dbReference type="InterPro" id="IPR050706">
    <property type="entry name" value="Cyclic-di-GMP_PDE-like"/>
</dbReference>
<evidence type="ECO:0000259" key="2">
    <source>
        <dbReference type="PROSITE" id="PS50883"/>
    </source>
</evidence>
<dbReference type="InterPro" id="IPR043128">
    <property type="entry name" value="Rev_trsase/Diguanyl_cyclase"/>
</dbReference>
<protein>
    <submittedName>
        <fullName evidence="4">EAL domain-containing protein</fullName>
    </submittedName>
</protein>
<dbReference type="SUPFAM" id="SSF141868">
    <property type="entry name" value="EAL domain-like"/>
    <property type="match status" value="1"/>
</dbReference>
<comment type="caution">
    <text evidence="4">The sequence shown here is derived from an EMBL/GenBank/DDBJ whole genome shotgun (WGS) entry which is preliminary data.</text>
</comment>
<dbReference type="Gene3D" id="3.30.450.20">
    <property type="entry name" value="PAS domain"/>
    <property type="match status" value="1"/>
</dbReference>
<feature type="transmembrane region" description="Helical" evidence="1">
    <location>
        <begin position="364"/>
        <end position="389"/>
    </location>
</feature>
<dbReference type="InterPro" id="IPR029787">
    <property type="entry name" value="Nucleotide_cyclase"/>
</dbReference>
<dbReference type="SUPFAM" id="SSF55073">
    <property type="entry name" value="Nucleotide cyclase"/>
    <property type="match status" value="1"/>
</dbReference>
<feature type="transmembrane region" description="Helical" evidence="1">
    <location>
        <begin position="214"/>
        <end position="234"/>
    </location>
</feature>
<proteinExistence type="predicted"/>
<feature type="transmembrane region" description="Helical" evidence="1">
    <location>
        <begin position="336"/>
        <end position="357"/>
    </location>
</feature>
<feature type="transmembrane region" description="Helical" evidence="1">
    <location>
        <begin position="40"/>
        <end position="62"/>
    </location>
</feature>
<dbReference type="Gene3D" id="3.20.20.450">
    <property type="entry name" value="EAL domain"/>
    <property type="match status" value="1"/>
</dbReference>
<dbReference type="Gene3D" id="3.30.70.270">
    <property type="match status" value="1"/>
</dbReference>
<feature type="domain" description="GGDEF" evidence="3">
    <location>
        <begin position="573"/>
        <end position="705"/>
    </location>
</feature>
<keyword evidence="1" id="KW-1133">Transmembrane helix</keyword>
<gene>
    <name evidence="4" type="ORF">EOD73_15475</name>
</gene>
<evidence type="ECO:0000313" key="4">
    <source>
        <dbReference type="EMBL" id="RVT82961.1"/>
    </source>
</evidence>
<dbReference type="InterPro" id="IPR001633">
    <property type="entry name" value="EAL_dom"/>
</dbReference>
<dbReference type="SUPFAM" id="SSF55785">
    <property type="entry name" value="PYP-like sensor domain (PAS domain)"/>
    <property type="match status" value="1"/>
</dbReference>
<organism evidence="4 5">
    <name type="scientific">Inhella crocodyli</name>
    <dbReference type="NCBI Taxonomy" id="2499851"/>
    <lineage>
        <taxon>Bacteria</taxon>
        <taxon>Pseudomonadati</taxon>
        <taxon>Pseudomonadota</taxon>
        <taxon>Betaproteobacteria</taxon>
        <taxon>Burkholderiales</taxon>
        <taxon>Sphaerotilaceae</taxon>
        <taxon>Inhella</taxon>
    </lineage>
</organism>
<dbReference type="InterPro" id="IPR011623">
    <property type="entry name" value="7TMR_DISM_rcpt_extracell_dom1"/>
</dbReference>
<dbReference type="PANTHER" id="PTHR33121:SF70">
    <property type="entry name" value="SIGNALING PROTEIN YKOW"/>
    <property type="match status" value="1"/>
</dbReference>
<dbReference type="SMART" id="SM00052">
    <property type="entry name" value="EAL"/>
    <property type="match status" value="1"/>
</dbReference>
<feature type="transmembrane region" description="Helical" evidence="1">
    <location>
        <begin position="281"/>
        <end position="298"/>
    </location>
</feature>
<keyword evidence="1" id="KW-0472">Membrane</keyword>
<keyword evidence="5" id="KW-1185">Reference proteome</keyword>
<dbReference type="CDD" id="cd01948">
    <property type="entry name" value="EAL"/>
    <property type="match status" value="1"/>
</dbReference>
<dbReference type="OrthoDB" id="9813903at2"/>
<name>A0A437LC18_9BURK</name>
<dbReference type="InterPro" id="IPR035919">
    <property type="entry name" value="EAL_sf"/>
</dbReference>
<dbReference type="NCBIfam" id="TIGR00254">
    <property type="entry name" value="GGDEF"/>
    <property type="match status" value="1"/>
</dbReference>
<dbReference type="GO" id="GO:0071111">
    <property type="term" value="F:cyclic-guanylate-specific phosphodiesterase activity"/>
    <property type="evidence" value="ECO:0007669"/>
    <property type="project" value="InterPro"/>
</dbReference>
<dbReference type="Pfam" id="PF00990">
    <property type="entry name" value="GGDEF"/>
    <property type="match status" value="1"/>
</dbReference>
<feature type="transmembrane region" description="Helical" evidence="1">
    <location>
        <begin position="241"/>
        <end position="261"/>
    </location>
</feature>
<dbReference type="EMBL" id="SACM01000005">
    <property type="protein sequence ID" value="RVT82961.1"/>
    <property type="molecule type" value="Genomic_DNA"/>
</dbReference>
<accession>A0A437LC18</accession>
<dbReference type="Pfam" id="PF07695">
    <property type="entry name" value="7TMR-DISM_7TM"/>
    <property type="match status" value="1"/>
</dbReference>
<dbReference type="SMART" id="SM00267">
    <property type="entry name" value="GGDEF"/>
    <property type="match status" value="1"/>
</dbReference>
<feature type="transmembrane region" description="Helical" evidence="1">
    <location>
        <begin position="310"/>
        <end position="330"/>
    </location>
</feature>
<dbReference type="InterPro" id="IPR035965">
    <property type="entry name" value="PAS-like_dom_sf"/>
</dbReference>
<reference evidence="4 5" key="1">
    <citation type="submission" date="2019-01" db="EMBL/GenBank/DDBJ databases">
        <authorList>
            <person name="Chen W.-M."/>
        </authorList>
    </citation>
    <scope>NUCLEOTIDE SEQUENCE [LARGE SCALE GENOMIC DNA]</scope>
    <source>
        <strain evidence="4 5">CCP-18</strain>
    </source>
</reference>
<evidence type="ECO:0000259" key="3">
    <source>
        <dbReference type="PROSITE" id="PS50887"/>
    </source>
</evidence>
<dbReference type="AlphaFoldDB" id="A0A437LC18"/>
<evidence type="ECO:0000313" key="5">
    <source>
        <dbReference type="Proteomes" id="UP000288587"/>
    </source>
</evidence>
<feature type="domain" description="EAL" evidence="2">
    <location>
        <begin position="712"/>
        <end position="971"/>
    </location>
</feature>
<dbReference type="PROSITE" id="PS50887">
    <property type="entry name" value="GGDEF"/>
    <property type="match status" value="1"/>
</dbReference>